<feature type="non-terminal residue" evidence="2">
    <location>
        <position position="1"/>
    </location>
</feature>
<protein>
    <submittedName>
        <fullName evidence="2">Uncharacterized protein</fullName>
    </submittedName>
</protein>
<dbReference type="Gramene" id="ESQ29817">
    <property type="protein sequence ID" value="ESQ29817"/>
    <property type="gene ID" value="EUTSA_v100233390mg"/>
</dbReference>
<feature type="compositionally biased region" description="Polar residues" evidence="1">
    <location>
        <begin position="214"/>
        <end position="223"/>
    </location>
</feature>
<proteinExistence type="predicted"/>
<sequence>REMPINVGKLRRLLKSKFPYIERNIDAVVSVIRRAMQNAAAFEQVVHSLKTWRLEPVFEKTIETTIQETGTEAVALSPNLKEESKIGGVSTTSLLGSEEVSVDVSKKQSSGFGALPSKRKFESDNKLQAKEEVKLSKSKANEVIIVVDDDDEETSETDAAVDRLSETTFKGPDIISMTLDPKTCGPDIIVLDDDDSDDEDSDDEDSDDDDLETGNGTKSELKG</sequence>
<feature type="region of interest" description="Disordered" evidence="1">
    <location>
        <begin position="176"/>
        <end position="223"/>
    </location>
</feature>
<evidence type="ECO:0000313" key="3">
    <source>
        <dbReference type="Proteomes" id="UP000030689"/>
    </source>
</evidence>
<gene>
    <name evidence="2" type="ORF">EUTSA_v100233390mg</name>
</gene>
<keyword evidence="3" id="KW-1185">Reference proteome</keyword>
<evidence type="ECO:0000313" key="2">
    <source>
        <dbReference type="EMBL" id="ESQ29817.1"/>
    </source>
</evidence>
<dbReference type="STRING" id="72664.V4KIT4"/>
<dbReference type="Proteomes" id="UP000030689">
    <property type="component" value="Unassembled WGS sequence"/>
</dbReference>
<dbReference type="EMBL" id="KI517881">
    <property type="protein sequence ID" value="ESQ29817.1"/>
    <property type="molecule type" value="Genomic_DNA"/>
</dbReference>
<reference evidence="2 3" key="1">
    <citation type="journal article" date="2013" name="Front. Plant Sci.">
        <title>The Reference Genome of the Halophytic Plant Eutrema salsugineum.</title>
        <authorList>
            <person name="Yang R."/>
            <person name="Jarvis D.E."/>
            <person name="Chen H."/>
            <person name="Beilstein M.A."/>
            <person name="Grimwood J."/>
            <person name="Jenkins J."/>
            <person name="Shu S."/>
            <person name="Prochnik S."/>
            <person name="Xin M."/>
            <person name="Ma C."/>
            <person name="Schmutz J."/>
            <person name="Wing R.A."/>
            <person name="Mitchell-Olds T."/>
            <person name="Schumaker K.S."/>
            <person name="Wang X."/>
        </authorList>
    </citation>
    <scope>NUCLEOTIDE SEQUENCE [LARGE SCALE GENOMIC DNA]</scope>
</reference>
<accession>V4KIT4</accession>
<organism evidence="2 3">
    <name type="scientific">Eutrema salsugineum</name>
    <name type="common">Saltwater cress</name>
    <name type="synonym">Sisymbrium salsugineum</name>
    <dbReference type="NCBI Taxonomy" id="72664"/>
    <lineage>
        <taxon>Eukaryota</taxon>
        <taxon>Viridiplantae</taxon>
        <taxon>Streptophyta</taxon>
        <taxon>Embryophyta</taxon>
        <taxon>Tracheophyta</taxon>
        <taxon>Spermatophyta</taxon>
        <taxon>Magnoliopsida</taxon>
        <taxon>eudicotyledons</taxon>
        <taxon>Gunneridae</taxon>
        <taxon>Pentapetalae</taxon>
        <taxon>rosids</taxon>
        <taxon>malvids</taxon>
        <taxon>Brassicales</taxon>
        <taxon>Brassicaceae</taxon>
        <taxon>Eutremeae</taxon>
        <taxon>Eutrema</taxon>
    </lineage>
</organism>
<name>V4KIT4_EUTSA</name>
<evidence type="ECO:0000256" key="1">
    <source>
        <dbReference type="SAM" id="MobiDB-lite"/>
    </source>
</evidence>
<feature type="compositionally biased region" description="Acidic residues" evidence="1">
    <location>
        <begin position="190"/>
        <end position="212"/>
    </location>
</feature>
<dbReference type="eggNOG" id="KOG2206">
    <property type="taxonomic scope" value="Eukaryota"/>
</dbReference>
<dbReference type="AlphaFoldDB" id="V4KIT4"/>